<feature type="region of interest" description="Disordered" evidence="1">
    <location>
        <begin position="36"/>
        <end position="61"/>
    </location>
</feature>
<organism evidence="3 4">
    <name type="scientific">Solirubrobacter phytolaccae</name>
    <dbReference type="NCBI Taxonomy" id="1404360"/>
    <lineage>
        <taxon>Bacteria</taxon>
        <taxon>Bacillati</taxon>
        <taxon>Actinomycetota</taxon>
        <taxon>Thermoleophilia</taxon>
        <taxon>Solirubrobacterales</taxon>
        <taxon>Solirubrobacteraceae</taxon>
        <taxon>Solirubrobacter</taxon>
    </lineage>
</organism>
<feature type="compositionally biased region" description="Basic and acidic residues" evidence="1">
    <location>
        <begin position="47"/>
        <end position="58"/>
    </location>
</feature>
<gene>
    <name evidence="3" type="ORF">OJ997_33270</name>
</gene>
<reference evidence="3" key="1">
    <citation type="submission" date="2022-10" db="EMBL/GenBank/DDBJ databases">
        <title>The WGS of Solirubrobacter phytolaccae KCTC 29190.</title>
        <authorList>
            <person name="Jiang Z."/>
        </authorList>
    </citation>
    <scope>NUCLEOTIDE SEQUENCE</scope>
    <source>
        <strain evidence="3">KCTC 29190</strain>
    </source>
</reference>
<dbReference type="RefSeq" id="WP_270029713.1">
    <property type="nucleotide sequence ID" value="NZ_JAPDDP010000103.1"/>
</dbReference>
<dbReference type="Proteomes" id="UP001147653">
    <property type="component" value="Unassembled WGS sequence"/>
</dbReference>
<evidence type="ECO:0000256" key="2">
    <source>
        <dbReference type="SAM" id="SignalP"/>
    </source>
</evidence>
<keyword evidence="2" id="KW-0732">Signal</keyword>
<accession>A0A9X3SBZ2</accession>
<evidence type="ECO:0000256" key="1">
    <source>
        <dbReference type="SAM" id="MobiDB-lite"/>
    </source>
</evidence>
<protein>
    <submittedName>
        <fullName evidence="3">Uncharacterized protein</fullName>
    </submittedName>
</protein>
<dbReference type="AlphaFoldDB" id="A0A9X3SBZ2"/>
<feature type="signal peptide" evidence="2">
    <location>
        <begin position="1"/>
        <end position="42"/>
    </location>
</feature>
<dbReference type="EMBL" id="JAPDDP010000103">
    <property type="protein sequence ID" value="MDA0185223.1"/>
    <property type="molecule type" value="Genomic_DNA"/>
</dbReference>
<proteinExistence type="predicted"/>
<sequence length="82" mass="9034">MTNDSTRQRRPDRRYRRLLPAAVAAVTLASSAPFLAPGAAHANPIPRQERREHVRPVEPGKIPTTLRVDATRGIRLQGVSST</sequence>
<name>A0A9X3SBZ2_9ACTN</name>
<comment type="caution">
    <text evidence="3">The sequence shown here is derived from an EMBL/GenBank/DDBJ whole genome shotgun (WGS) entry which is preliminary data.</text>
</comment>
<evidence type="ECO:0000313" key="4">
    <source>
        <dbReference type="Proteomes" id="UP001147653"/>
    </source>
</evidence>
<evidence type="ECO:0000313" key="3">
    <source>
        <dbReference type="EMBL" id="MDA0185223.1"/>
    </source>
</evidence>
<keyword evidence="4" id="KW-1185">Reference proteome</keyword>
<feature type="chain" id="PRO_5040742629" evidence="2">
    <location>
        <begin position="43"/>
        <end position="82"/>
    </location>
</feature>